<evidence type="ECO:0000313" key="2">
    <source>
        <dbReference type="Proteomes" id="UP000308652"/>
    </source>
</evidence>
<dbReference type="InterPro" id="IPR027417">
    <property type="entry name" value="P-loop_NTPase"/>
</dbReference>
<organism evidence="1 2">
    <name type="scientific">Crucibulum laeve</name>
    <dbReference type="NCBI Taxonomy" id="68775"/>
    <lineage>
        <taxon>Eukaryota</taxon>
        <taxon>Fungi</taxon>
        <taxon>Dikarya</taxon>
        <taxon>Basidiomycota</taxon>
        <taxon>Agaricomycotina</taxon>
        <taxon>Agaricomycetes</taxon>
        <taxon>Agaricomycetidae</taxon>
        <taxon>Agaricales</taxon>
        <taxon>Agaricineae</taxon>
        <taxon>Nidulariaceae</taxon>
        <taxon>Crucibulum</taxon>
    </lineage>
</organism>
<name>A0A5C3MIG0_9AGAR</name>
<evidence type="ECO:0008006" key="3">
    <source>
        <dbReference type="Google" id="ProtNLM"/>
    </source>
</evidence>
<dbReference type="Gene3D" id="3.40.50.300">
    <property type="entry name" value="P-loop containing nucleotide triphosphate hydrolases"/>
    <property type="match status" value="1"/>
</dbReference>
<protein>
    <recommendedName>
        <fullName evidence="3">G domain-containing protein</fullName>
    </recommendedName>
</protein>
<dbReference type="STRING" id="68775.A0A5C3MIG0"/>
<dbReference type="SUPFAM" id="SSF52540">
    <property type="entry name" value="P-loop containing nucleoside triphosphate hydrolases"/>
    <property type="match status" value="1"/>
</dbReference>
<dbReference type="Proteomes" id="UP000308652">
    <property type="component" value="Unassembled WGS sequence"/>
</dbReference>
<gene>
    <name evidence="1" type="ORF">BDQ12DRAFT_43732</name>
</gene>
<dbReference type="OrthoDB" id="8954335at2759"/>
<dbReference type="AlphaFoldDB" id="A0A5C3MIG0"/>
<evidence type="ECO:0000313" key="1">
    <source>
        <dbReference type="EMBL" id="TFK44970.1"/>
    </source>
</evidence>
<keyword evidence="2" id="KW-1185">Reference proteome</keyword>
<sequence>MIAVEEIKVEEINGAEELRCGDIIIALLGPSGSGRSSFVDAAAHRTSDKDDTLKCDSTASEINAIRIVNYSKERNSLVLVDTPGTDAVAGDLGVLLRINTWIRRSDSAENYIGIFSAFLLLTSSPRAPMPKKLAGIIYLHRISDSRITTACPYRYISSIAESMGASSVESACKHVILATTMWNNDDAVISDSALWESRELDLAMNYWNPFLVRGSSIRRFDKSPKSARSIIESCLCEGEDSDARNIQTALGDLRAVVNESLYQTLDKLLSEQLSIVHLLADEAELHDSERANRLRVQYARTQKELMKGVKEMRRRKTPIRRRILLRFFP</sequence>
<dbReference type="EMBL" id="ML213590">
    <property type="protein sequence ID" value="TFK44970.1"/>
    <property type="molecule type" value="Genomic_DNA"/>
</dbReference>
<proteinExistence type="predicted"/>
<reference evidence="1 2" key="1">
    <citation type="journal article" date="2019" name="Nat. Ecol. Evol.">
        <title>Megaphylogeny resolves global patterns of mushroom evolution.</title>
        <authorList>
            <person name="Varga T."/>
            <person name="Krizsan K."/>
            <person name="Foldi C."/>
            <person name="Dima B."/>
            <person name="Sanchez-Garcia M."/>
            <person name="Sanchez-Ramirez S."/>
            <person name="Szollosi G.J."/>
            <person name="Szarkandi J.G."/>
            <person name="Papp V."/>
            <person name="Albert L."/>
            <person name="Andreopoulos W."/>
            <person name="Angelini C."/>
            <person name="Antonin V."/>
            <person name="Barry K.W."/>
            <person name="Bougher N.L."/>
            <person name="Buchanan P."/>
            <person name="Buyck B."/>
            <person name="Bense V."/>
            <person name="Catcheside P."/>
            <person name="Chovatia M."/>
            <person name="Cooper J."/>
            <person name="Damon W."/>
            <person name="Desjardin D."/>
            <person name="Finy P."/>
            <person name="Geml J."/>
            <person name="Haridas S."/>
            <person name="Hughes K."/>
            <person name="Justo A."/>
            <person name="Karasinski D."/>
            <person name="Kautmanova I."/>
            <person name="Kiss B."/>
            <person name="Kocsube S."/>
            <person name="Kotiranta H."/>
            <person name="LaButti K.M."/>
            <person name="Lechner B.E."/>
            <person name="Liimatainen K."/>
            <person name="Lipzen A."/>
            <person name="Lukacs Z."/>
            <person name="Mihaltcheva S."/>
            <person name="Morgado L.N."/>
            <person name="Niskanen T."/>
            <person name="Noordeloos M.E."/>
            <person name="Ohm R.A."/>
            <person name="Ortiz-Santana B."/>
            <person name="Ovrebo C."/>
            <person name="Racz N."/>
            <person name="Riley R."/>
            <person name="Savchenko A."/>
            <person name="Shiryaev A."/>
            <person name="Soop K."/>
            <person name="Spirin V."/>
            <person name="Szebenyi C."/>
            <person name="Tomsovsky M."/>
            <person name="Tulloss R.E."/>
            <person name="Uehling J."/>
            <person name="Grigoriev I.V."/>
            <person name="Vagvolgyi C."/>
            <person name="Papp T."/>
            <person name="Martin F.M."/>
            <person name="Miettinen O."/>
            <person name="Hibbett D.S."/>
            <person name="Nagy L.G."/>
        </authorList>
    </citation>
    <scope>NUCLEOTIDE SEQUENCE [LARGE SCALE GENOMIC DNA]</scope>
    <source>
        <strain evidence="1 2">CBS 166.37</strain>
    </source>
</reference>
<accession>A0A5C3MIG0</accession>